<dbReference type="EMBL" id="BDGG01000005">
    <property type="protein sequence ID" value="GAU99446.1"/>
    <property type="molecule type" value="Genomic_DNA"/>
</dbReference>
<evidence type="ECO:0000313" key="9">
    <source>
        <dbReference type="EMBL" id="GAU99446.1"/>
    </source>
</evidence>
<dbReference type="FunFam" id="3.20.20.150:FF:000001">
    <property type="entry name" value="Probable endonuclease 4"/>
    <property type="match status" value="1"/>
</dbReference>
<comment type="cofactor">
    <cofactor evidence="1">
        <name>Zn(2+)</name>
        <dbReference type="ChEBI" id="CHEBI:29105"/>
    </cofactor>
</comment>
<evidence type="ECO:0000256" key="2">
    <source>
        <dbReference type="ARBA" id="ARBA00005340"/>
    </source>
</evidence>
<evidence type="ECO:0000256" key="5">
    <source>
        <dbReference type="ARBA" id="ARBA00022801"/>
    </source>
</evidence>
<comment type="similarity">
    <text evidence="2">Belongs to the AP endonuclease 2 family.</text>
</comment>
<dbReference type="CDD" id="cd00019">
    <property type="entry name" value="AP2Ec"/>
    <property type="match status" value="1"/>
</dbReference>
<dbReference type="OrthoDB" id="7663182at2759"/>
<evidence type="ECO:0000256" key="7">
    <source>
        <dbReference type="ARBA" id="ARBA00023204"/>
    </source>
</evidence>
<keyword evidence="4" id="KW-0227">DNA damage</keyword>
<keyword evidence="5" id="KW-0378">Hydrolase</keyword>
<dbReference type="PROSITE" id="PS00731">
    <property type="entry name" value="AP_NUCLEASE_F2_3"/>
    <property type="match status" value="1"/>
</dbReference>
<keyword evidence="6" id="KW-0862">Zinc</keyword>
<reference evidence="9 10" key="1">
    <citation type="journal article" date="2016" name="Nat. Commun.">
        <title>Extremotolerant tardigrade genome and improved radiotolerance of human cultured cells by tardigrade-unique protein.</title>
        <authorList>
            <person name="Hashimoto T."/>
            <person name="Horikawa D.D."/>
            <person name="Saito Y."/>
            <person name="Kuwahara H."/>
            <person name="Kozuka-Hata H."/>
            <person name="Shin-I T."/>
            <person name="Minakuchi Y."/>
            <person name="Ohishi K."/>
            <person name="Motoyama A."/>
            <person name="Aizu T."/>
            <person name="Enomoto A."/>
            <person name="Kondo K."/>
            <person name="Tanaka S."/>
            <person name="Hara Y."/>
            <person name="Koshikawa S."/>
            <person name="Sagara H."/>
            <person name="Miura T."/>
            <person name="Yokobori S."/>
            <person name="Miyagawa K."/>
            <person name="Suzuki Y."/>
            <person name="Kubo T."/>
            <person name="Oyama M."/>
            <person name="Kohara Y."/>
            <person name="Fujiyama A."/>
            <person name="Arakawa K."/>
            <person name="Katayama T."/>
            <person name="Toyoda A."/>
            <person name="Kunieda T."/>
        </authorList>
    </citation>
    <scope>NUCLEOTIDE SEQUENCE [LARGE SCALE GENOMIC DNA]</scope>
    <source>
        <strain evidence="9 10">YOKOZUNA-1</strain>
    </source>
</reference>
<dbReference type="PROSITE" id="PS00729">
    <property type="entry name" value="AP_NUCLEASE_F2_1"/>
    <property type="match status" value="1"/>
</dbReference>
<protein>
    <recommendedName>
        <fullName evidence="8">Xylose isomerase-like TIM barrel domain-containing protein</fullName>
    </recommendedName>
</protein>
<dbReference type="Gene3D" id="3.20.20.150">
    <property type="entry name" value="Divalent-metal-dependent TIM barrel enzymes"/>
    <property type="match status" value="1"/>
</dbReference>
<comment type="caution">
    <text evidence="9">The sequence shown here is derived from an EMBL/GenBank/DDBJ whole genome shotgun (WGS) entry which is preliminary data.</text>
</comment>
<dbReference type="PROSITE" id="PS00730">
    <property type="entry name" value="AP_NUCLEASE_F2_2"/>
    <property type="match status" value="1"/>
</dbReference>
<dbReference type="PANTHER" id="PTHR21445:SF0">
    <property type="entry name" value="APURINIC-APYRIMIDINIC ENDONUCLEASE"/>
    <property type="match status" value="1"/>
</dbReference>
<keyword evidence="10" id="KW-1185">Reference proteome</keyword>
<dbReference type="GO" id="GO:0008270">
    <property type="term" value="F:zinc ion binding"/>
    <property type="evidence" value="ECO:0007669"/>
    <property type="project" value="InterPro"/>
</dbReference>
<sequence>MLTRALFNRLYLHQACAGTNALIMPKRGVKRKTVEVEHSPDRRSETPPVVRQTKRKSAKVVTTTTTTVTVSATAVVETAPLGTEVSQVTQPLASAVSPQRLASKKFIGGHFSISGGPKTAVREAVEHGANAFALFVRSSRTWNCPPLSPTAVAEFKEAMKESGLQYSKIVAHGSYLINPGSPDPAVLAKSRAGMLDEMQRCEQLGIKYYNLHPGSTCNKISVDECIDLIAQSVSQTLAATKDVTLLLENMCCQGNTLGGELEELAQIISKVDDGVKDRVGICLDTCHAFAAGNDISTKEGWDLLMKKVETILGLHQLKALHLNDSMFAAGAHRDRHEKIGKGLIGVEAFKHLINDPRTNNLPMILETEPPQKPEIDLLFSLHESAKAF</sequence>
<evidence type="ECO:0000256" key="3">
    <source>
        <dbReference type="ARBA" id="ARBA00022723"/>
    </source>
</evidence>
<dbReference type="InterPro" id="IPR036237">
    <property type="entry name" value="Xyl_isomerase-like_sf"/>
</dbReference>
<dbReference type="SMART" id="SM00518">
    <property type="entry name" value="AP2Ec"/>
    <property type="match status" value="1"/>
</dbReference>
<dbReference type="SUPFAM" id="SSF51658">
    <property type="entry name" value="Xylose isomerase-like"/>
    <property type="match status" value="1"/>
</dbReference>
<dbReference type="PANTHER" id="PTHR21445">
    <property type="entry name" value="ENDONUCLEASE IV ENDODEOXYRIBONUCLEASE IV"/>
    <property type="match status" value="1"/>
</dbReference>
<gene>
    <name evidence="9" type="primary">RvY_10450-1</name>
    <name evidence="9" type="synonym">RvY_10450.1</name>
    <name evidence="9" type="ORF">RvY_10450</name>
</gene>
<organism evidence="9 10">
    <name type="scientific">Ramazzottius varieornatus</name>
    <name type="common">Water bear</name>
    <name type="synonym">Tardigrade</name>
    <dbReference type="NCBI Taxonomy" id="947166"/>
    <lineage>
        <taxon>Eukaryota</taxon>
        <taxon>Metazoa</taxon>
        <taxon>Ecdysozoa</taxon>
        <taxon>Tardigrada</taxon>
        <taxon>Eutardigrada</taxon>
        <taxon>Parachela</taxon>
        <taxon>Hypsibioidea</taxon>
        <taxon>Ramazzottiidae</taxon>
        <taxon>Ramazzottius</taxon>
    </lineage>
</organism>
<evidence type="ECO:0000256" key="1">
    <source>
        <dbReference type="ARBA" id="ARBA00001947"/>
    </source>
</evidence>
<accession>A0A1D1VCS6</accession>
<dbReference type="HAMAP" id="MF_00152">
    <property type="entry name" value="Nfo"/>
    <property type="match status" value="1"/>
</dbReference>
<dbReference type="InterPro" id="IPR018246">
    <property type="entry name" value="AP_endonuc_F2_Zn_BS"/>
</dbReference>
<dbReference type="GO" id="GO:0005634">
    <property type="term" value="C:nucleus"/>
    <property type="evidence" value="ECO:0007669"/>
    <property type="project" value="TreeGrafter"/>
</dbReference>
<dbReference type="Pfam" id="PF01261">
    <property type="entry name" value="AP_endonuc_2"/>
    <property type="match status" value="1"/>
</dbReference>
<dbReference type="AlphaFoldDB" id="A0A1D1VCS6"/>
<evidence type="ECO:0000256" key="4">
    <source>
        <dbReference type="ARBA" id="ARBA00022763"/>
    </source>
</evidence>
<dbReference type="GO" id="GO:0008081">
    <property type="term" value="F:phosphoric diester hydrolase activity"/>
    <property type="evidence" value="ECO:0007669"/>
    <property type="project" value="TreeGrafter"/>
</dbReference>
<feature type="domain" description="Xylose isomerase-like TIM barrel" evidence="8">
    <location>
        <begin position="121"/>
        <end position="371"/>
    </location>
</feature>
<dbReference type="Proteomes" id="UP000186922">
    <property type="component" value="Unassembled WGS sequence"/>
</dbReference>
<keyword evidence="7" id="KW-0234">DNA repair</keyword>
<dbReference type="GO" id="GO:0005739">
    <property type="term" value="C:mitochondrion"/>
    <property type="evidence" value="ECO:0007669"/>
    <property type="project" value="TreeGrafter"/>
</dbReference>
<dbReference type="GO" id="GO:0006284">
    <property type="term" value="P:base-excision repair"/>
    <property type="evidence" value="ECO:0007669"/>
    <property type="project" value="TreeGrafter"/>
</dbReference>
<evidence type="ECO:0000256" key="6">
    <source>
        <dbReference type="ARBA" id="ARBA00022833"/>
    </source>
</evidence>
<name>A0A1D1VCS6_RAMVA</name>
<dbReference type="STRING" id="947166.A0A1D1VCS6"/>
<dbReference type="InterPro" id="IPR013022">
    <property type="entry name" value="Xyl_isomerase-like_TIM-brl"/>
</dbReference>
<proteinExistence type="inferred from homology"/>
<evidence type="ECO:0000259" key="8">
    <source>
        <dbReference type="Pfam" id="PF01261"/>
    </source>
</evidence>
<keyword evidence="3" id="KW-0479">Metal-binding</keyword>
<dbReference type="InterPro" id="IPR001719">
    <property type="entry name" value="AP_endonuc_2"/>
</dbReference>
<dbReference type="NCBIfam" id="TIGR00587">
    <property type="entry name" value="nfo"/>
    <property type="match status" value="1"/>
</dbReference>
<evidence type="ECO:0000313" key="10">
    <source>
        <dbReference type="Proteomes" id="UP000186922"/>
    </source>
</evidence>
<dbReference type="PROSITE" id="PS51432">
    <property type="entry name" value="AP_NUCLEASE_F2_4"/>
    <property type="match status" value="1"/>
</dbReference>
<dbReference type="GO" id="GO:0003677">
    <property type="term" value="F:DNA binding"/>
    <property type="evidence" value="ECO:0007669"/>
    <property type="project" value="InterPro"/>
</dbReference>
<dbReference type="GO" id="GO:0003906">
    <property type="term" value="F:DNA-(apurinic or apyrimidinic site) endonuclease activity"/>
    <property type="evidence" value="ECO:0007669"/>
    <property type="project" value="TreeGrafter"/>
</dbReference>